<feature type="transmembrane region" description="Helical" evidence="9">
    <location>
        <begin position="443"/>
        <end position="460"/>
    </location>
</feature>
<protein>
    <recommendedName>
        <fullName evidence="10">Major facilitator superfamily (MFS) profile domain-containing protein</fullName>
    </recommendedName>
</protein>
<dbReference type="PANTHER" id="PTHR48022">
    <property type="entry name" value="PLASTIDIC GLUCOSE TRANSPORTER 4"/>
    <property type="match status" value="1"/>
</dbReference>
<dbReference type="InterPro" id="IPR005829">
    <property type="entry name" value="Sugar_transporter_CS"/>
</dbReference>
<dbReference type="EMBL" id="JBFCZG010000001">
    <property type="protein sequence ID" value="KAL3428364.1"/>
    <property type="molecule type" value="Genomic_DNA"/>
</dbReference>
<gene>
    <name evidence="11" type="ORF">PVAG01_01873</name>
</gene>
<sequence length="538" mass="58864">MGASEQTYMGLRGRSLNLAVSTVATTGFLLFGYDQGVMSGIISAVPFNEYFPDTAGETSYASVYRGFVTAIYEVGCLLGAAFILWSGDSLGRRRAMMLGGSIMIVGVIIQVTAMKGHHATAQFIIGRTITGVGNGINTSTIPTYQAECSRSTNRGLLICIEGGVIAFGTLIAYWVDYGASYGGDNFTWRFPIAFQIVFGLILVFGIMFLPESPRWLLSKDRHEEGLNVIAALRGVPTDSPEAQLQKTIILDSIAASGAGTKTPFKAVLTGGKTQHFRRMLLGASSQFMQQIGGCNAVIYYIPILFQDSLNVDHDLALLLGGVNMIVYAIFATTSWFIIERAGRRKLFLIGSIGQGLSMVLTFACLLPGTTAAANGAAVGLFTYIAFFGATWLPLPWLYPAEINPLKTRMKANAISTMTNWGFNFLVVMVVPIMITSIGWGTYLFFAVMNACFIPVIYFFYPETKRRSLEEIDLIFAKGFLEKENYVKVSKTMPYLTEEEIETMARQFGFVDQDSEGKVGSEKDEKAYSEGQEAVRNSE</sequence>
<feature type="transmembrane region" description="Helical" evidence="9">
    <location>
        <begin position="187"/>
        <end position="209"/>
    </location>
</feature>
<feature type="transmembrane region" description="Helical" evidence="9">
    <location>
        <begin position="287"/>
        <end position="305"/>
    </location>
</feature>
<dbReference type="InterPro" id="IPR005828">
    <property type="entry name" value="MFS_sugar_transport-like"/>
</dbReference>
<evidence type="ECO:0000256" key="7">
    <source>
        <dbReference type="RuleBase" id="RU003346"/>
    </source>
</evidence>
<evidence type="ECO:0000256" key="4">
    <source>
        <dbReference type="ARBA" id="ARBA00022692"/>
    </source>
</evidence>
<evidence type="ECO:0000256" key="1">
    <source>
        <dbReference type="ARBA" id="ARBA00004141"/>
    </source>
</evidence>
<keyword evidence="4 9" id="KW-0812">Transmembrane</keyword>
<dbReference type="PANTHER" id="PTHR48022:SF69">
    <property type="entry name" value="SUGAR TRANSPORTER"/>
    <property type="match status" value="1"/>
</dbReference>
<evidence type="ECO:0000313" key="12">
    <source>
        <dbReference type="Proteomes" id="UP001629113"/>
    </source>
</evidence>
<dbReference type="PROSITE" id="PS00217">
    <property type="entry name" value="SUGAR_TRANSPORT_2"/>
    <property type="match status" value="1"/>
</dbReference>
<evidence type="ECO:0000259" key="10">
    <source>
        <dbReference type="PROSITE" id="PS50850"/>
    </source>
</evidence>
<dbReference type="NCBIfam" id="TIGR00879">
    <property type="entry name" value="SP"/>
    <property type="match status" value="1"/>
</dbReference>
<feature type="transmembrane region" description="Helical" evidence="9">
    <location>
        <begin position="380"/>
        <end position="399"/>
    </location>
</feature>
<feature type="transmembrane region" description="Helical" evidence="9">
    <location>
        <begin position="156"/>
        <end position="175"/>
    </location>
</feature>
<comment type="similarity">
    <text evidence="2 7">Belongs to the major facilitator superfamily. Sugar transporter (TC 2.A.1.1) family.</text>
</comment>
<evidence type="ECO:0000256" key="3">
    <source>
        <dbReference type="ARBA" id="ARBA00022448"/>
    </source>
</evidence>
<dbReference type="InterPro" id="IPR036259">
    <property type="entry name" value="MFS_trans_sf"/>
</dbReference>
<keyword evidence="3 7" id="KW-0813">Transport</keyword>
<organism evidence="11 12">
    <name type="scientific">Phlyctema vagabunda</name>
    <dbReference type="NCBI Taxonomy" id="108571"/>
    <lineage>
        <taxon>Eukaryota</taxon>
        <taxon>Fungi</taxon>
        <taxon>Dikarya</taxon>
        <taxon>Ascomycota</taxon>
        <taxon>Pezizomycotina</taxon>
        <taxon>Leotiomycetes</taxon>
        <taxon>Helotiales</taxon>
        <taxon>Dermateaceae</taxon>
        <taxon>Phlyctema</taxon>
    </lineage>
</organism>
<keyword evidence="5 9" id="KW-1133">Transmembrane helix</keyword>
<feature type="region of interest" description="Disordered" evidence="8">
    <location>
        <begin position="513"/>
        <end position="538"/>
    </location>
</feature>
<comment type="caution">
    <text evidence="11">The sequence shown here is derived from an EMBL/GenBank/DDBJ whole genome shotgun (WGS) entry which is preliminary data.</text>
</comment>
<keyword evidence="6 9" id="KW-0472">Membrane</keyword>
<feature type="transmembrane region" description="Helical" evidence="9">
    <location>
        <begin position="63"/>
        <end position="84"/>
    </location>
</feature>
<dbReference type="InterPro" id="IPR003663">
    <property type="entry name" value="Sugar/inositol_transpt"/>
</dbReference>
<dbReference type="SUPFAM" id="SSF103473">
    <property type="entry name" value="MFS general substrate transporter"/>
    <property type="match status" value="1"/>
</dbReference>
<evidence type="ECO:0000256" key="9">
    <source>
        <dbReference type="SAM" id="Phobius"/>
    </source>
</evidence>
<name>A0ABR4PYM0_9HELO</name>
<dbReference type="Pfam" id="PF00083">
    <property type="entry name" value="Sugar_tr"/>
    <property type="match status" value="1"/>
</dbReference>
<dbReference type="PRINTS" id="PR00171">
    <property type="entry name" value="SUGRTRNSPORT"/>
</dbReference>
<dbReference type="Gene3D" id="1.20.1250.20">
    <property type="entry name" value="MFS general substrate transporter like domains"/>
    <property type="match status" value="1"/>
</dbReference>
<proteinExistence type="inferred from homology"/>
<dbReference type="InterPro" id="IPR020846">
    <property type="entry name" value="MFS_dom"/>
</dbReference>
<feature type="domain" description="Major facilitator superfamily (MFS) profile" evidence="10">
    <location>
        <begin position="20"/>
        <end position="464"/>
    </location>
</feature>
<evidence type="ECO:0000256" key="8">
    <source>
        <dbReference type="SAM" id="MobiDB-lite"/>
    </source>
</evidence>
<accession>A0ABR4PYM0</accession>
<dbReference type="InterPro" id="IPR050360">
    <property type="entry name" value="MFS_Sugar_Transporters"/>
</dbReference>
<feature type="compositionally biased region" description="Basic and acidic residues" evidence="8">
    <location>
        <begin position="514"/>
        <end position="527"/>
    </location>
</feature>
<comment type="subcellular location">
    <subcellularLocation>
        <location evidence="1">Membrane</location>
        <topology evidence="1">Multi-pass membrane protein</topology>
    </subcellularLocation>
</comment>
<evidence type="ECO:0000256" key="5">
    <source>
        <dbReference type="ARBA" id="ARBA00022989"/>
    </source>
</evidence>
<reference evidence="11 12" key="1">
    <citation type="submission" date="2024-06" db="EMBL/GenBank/DDBJ databases">
        <title>Complete genome of Phlyctema vagabunda strain 19-DSS-EL-015.</title>
        <authorList>
            <person name="Fiorenzani C."/>
        </authorList>
    </citation>
    <scope>NUCLEOTIDE SEQUENCE [LARGE SCALE GENOMIC DNA]</scope>
    <source>
        <strain evidence="11 12">19-DSS-EL-015</strain>
    </source>
</reference>
<evidence type="ECO:0000313" key="11">
    <source>
        <dbReference type="EMBL" id="KAL3428364.1"/>
    </source>
</evidence>
<keyword evidence="12" id="KW-1185">Reference proteome</keyword>
<feature type="transmembrane region" description="Helical" evidence="9">
    <location>
        <begin position="420"/>
        <end position="437"/>
    </location>
</feature>
<feature type="transmembrane region" description="Helical" evidence="9">
    <location>
        <begin position="345"/>
        <end position="368"/>
    </location>
</feature>
<feature type="transmembrane region" description="Helical" evidence="9">
    <location>
        <begin position="317"/>
        <end position="338"/>
    </location>
</feature>
<dbReference type="PROSITE" id="PS50850">
    <property type="entry name" value="MFS"/>
    <property type="match status" value="1"/>
</dbReference>
<evidence type="ECO:0000256" key="2">
    <source>
        <dbReference type="ARBA" id="ARBA00010992"/>
    </source>
</evidence>
<evidence type="ECO:0000256" key="6">
    <source>
        <dbReference type="ARBA" id="ARBA00023136"/>
    </source>
</evidence>
<dbReference type="Proteomes" id="UP001629113">
    <property type="component" value="Unassembled WGS sequence"/>
</dbReference>
<feature type="transmembrane region" description="Helical" evidence="9">
    <location>
        <begin position="96"/>
        <end position="113"/>
    </location>
</feature>